<dbReference type="InterPro" id="IPR000917">
    <property type="entry name" value="Sulfatase_N"/>
</dbReference>
<organism evidence="7 8">
    <name type="scientific">Rubripirellula reticaptiva</name>
    <dbReference type="NCBI Taxonomy" id="2528013"/>
    <lineage>
        <taxon>Bacteria</taxon>
        <taxon>Pseudomonadati</taxon>
        <taxon>Planctomycetota</taxon>
        <taxon>Planctomycetia</taxon>
        <taxon>Pirellulales</taxon>
        <taxon>Pirellulaceae</taxon>
        <taxon>Rubripirellula</taxon>
    </lineage>
</organism>
<gene>
    <name evidence="7" type="primary">atsA_4</name>
    <name evidence="7" type="ORF">Poly59_04040</name>
</gene>
<feature type="signal peptide" evidence="5">
    <location>
        <begin position="1"/>
        <end position="29"/>
    </location>
</feature>
<dbReference type="EC" id="3.1.6.1" evidence="7"/>
<proteinExistence type="inferred from homology"/>
<dbReference type="PANTHER" id="PTHR42693">
    <property type="entry name" value="ARYLSULFATASE FAMILY MEMBER"/>
    <property type="match status" value="1"/>
</dbReference>
<dbReference type="PROSITE" id="PS51257">
    <property type="entry name" value="PROKAR_LIPOPROTEIN"/>
    <property type="match status" value="1"/>
</dbReference>
<keyword evidence="8" id="KW-1185">Reference proteome</keyword>
<evidence type="ECO:0000256" key="1">
    <source>
        <dbReference type="ARBA" id="ARBA00008779"/>
    </source>
</evidence>
<dbReference type="GO" id="GO:0004065">
    <property type="term" value="F:arylsulfatase activity"/>
    <property type="evidence" value="ECO:0007669"/>
    <property type="project" value="UniProtKB-EC"/>
</dbReference>
<keyword evidence="2" id="KW-0479">Metal-binding</keyword>
<comment type="similarity">
    <text evidence="1">Belongs to the sulfatase family.</text>
</comment>
<dbReference type="PROSITE" id="PS00149">
    <property type="entry name" value="SULFATASE_2"/>
    <property type="match status" value="1"/>
</dbReference>
<dbReference type="GO" id="GO:0046872">
    <property type="term" value="F:metal ion binding"/>
    <property type="evidence" value="ECO:0007669"/>
    <property type="project" value="UniProtKB-KW"/>
</dbReference>
<dbReference type="PANTHER" id="PTHR42693:SF33">
    <property type="entry name" value="ARYLSULFATASE"/>
    <property type="match status" value="1"/>
</dbReference>
<evidence type="ECO:0000256" key="3">
    <source>
        <dbReference type="ARBA" id="ARBA00022801"/>
    </source>
</evidence>
<dbReference type="Proteomes" id="UP000317977">
    <property type="component" value="Unassembled WGS sequence"/>
</dbReference>
<evidence type="ECO:0000313" key="7">
    <source>
        <dbReference type="EMBL" id="TWU57497.1"/>
    </source>
</evidence>
<accession>A0A5C6FAH0</accession>
<evidence type="ECO:0000313" key="8">
    <source>
        <dbReference type="Proteomes" id="UP000317977"/>
    </source>
</evidence>
<dbReference type="InterPro" id="IPR050738">
    <property type="entry name" value="Sulfatase"/>
</dbReference>
<feature type="domain" description="Sulfatase N-terminal" evidence="6">
    <location>
        <begin position="46"/>
        <end position="359"/>
    </location>
</feature>
<reference evidence="7 8" key="1">
    <citation type="submission" date="2019-02" db="EMBL/GenBank/DDBJ databases">
        <title>Deep-cultivation of Planctomycetes and their phenomic and genomic characterization uncovers novel biology.</title>
        <authorList>
            <person name="Wiegand S."/>
            <person name="Jogler M."/>
            <person name="Boedeker C."/>
            <person name="Pinto D."/>
            <person name="Vollmers J."/>
            <person name="Rivas-Marin E."/>
            <person name="Kohn T."/>
            <person name="Peeters S.H."/>
            <person name="Heuer A."/>
            <person name="Rast P."/>
            <person name="Oberbeckmann S."/>
            <person name="Bunk B."/>
            <person name="Jeske O."/>
            <person name="Meyerdierks A."/>
            <person name="Storesund J.E."/>
            <person name="Kallscheuer N."/>
            <person name="Luecker S."/>
            <person name="Lage O.M."/>
            <person name="Pohl T."/>
            <person name="Merkel B.J."/>
            <person name="Hornburger P."/>
            <person name="Mueller R.-W."/>
            <person name="Bruemmer F."/>
            <person name="Labrenz M."/>
            <person name="Spormann A.M."/>
            <person name="Op Den Camp H."/>
            <person name="Overmann J."/>
            <person name="Amann R."/>
            <person name="Jetten M.S.M."/>
            <person name="Mascher T."/>
            <person name="Medema M.H."/>
            <person name="Devos D.P."/>
            <person name="Kaster A.-K."/>
            <person name="Ovreas L."/>
            <person name="Rohde M."/>
            <person name="Galperin M.Y."/>
            <person name="Jogler C."/>
        </authorList>
    </citation>
    <scope>NUCLEOTIDE SEQUENCE [LARGE SCALE GENOMIC DNA]</scope>
    <source>
        <strain evidence="7 8">Poly59</strain>
    </source>
</reference>
<feature type="chain" id="PRO_5023040398" evidence="5">
    <location>
        <begin position="30"/>
        <end position="470"/>
    </location>
</feature>
<dbReference type="AlphaFoldDB" id="A0A5C6FAH0"/>
<evidence type="ECO:0000256" key="5">
    <source>
        <dbReference type="SAM" id="SignalP"/>
    </source>
</evidence>
<comment type="caution">
    <text evidence="7">The sequence shown here is derived from an EMBL/GenBank/DDBJ whole genome shotgun (WGS) entry which is preliminary data.</text>
</comment>
<dbReference type="InterPro" id="IPR024607">
    <property type="entry name" value="Sulfatase_CS"/>
</dbReference>
<dbReference type="Gene3D" id="3.30.1120.10">
    <property type="match status" value="1"/>
</dbReference>
<keyword evidence="5" id="KW-0732">Signal</keyword>
<protein>
    <submittedName>
        <fullName evidence="7">Arylsulfatase</fullName>
        <ecNumber evidence="7">3.1.6.1</ecNumber>
    </submittedName>
</protein>
<evidence type="ECO:0000256" key="2">
    <source>
        <dbReference type="ARBA" id="ARBA00022723"/>
    </source>
</evidence>
<name>A0A5C6FAH0_9BACT</name>
<dbReference type="Gene3D" id="3.40.720.10">
    <property type="entry name" value="Alkaline Phosphatase, subunit A"/>
    <property type="match status" value="1"/>
</dbReference>
<dbReference type="PROSITE" id="PS00523">
    <property type="entry name" value="SULFATASE_1"/>
    <property type="match status" value="1"/>
</dbReference>
<evidence type="ECO:0000259" key="6">
    <source>
        <dbReference type="Pfam" id="PF00884"/>
    </source>
</evidence>
<sequence precursor="true">MTIRRSTLFITAAMLGCWILLAKSSSADAAPLESPQQVSGPRSSPPNVLVIVADDLGFADLGCLGSTDMQTPALDELYLQSLKLNRLYANCPVCSPTRASILTGRYPDRVGVPGVIRTNANNSWGYFAPSTPTIAQRLGDLGYQTAAIGKWHLGLRGENHPMQRGFDSFEGFLGDMMDDYFNHRRHGINYMRRNDAEIDPQGHATDLFSQWASDFVSKNSDSPQPWFLYLAYNAPHTPIQPPESWLSKVKDREAGIDDTRAALVALIEHMDDGIGRVLDSLRSSGQFENTIIAFISDNGGQVNVGANNGALRDGKGSMYEGGIRIPGCIRVPGVTKAGSSTDQVCVTMDLLPTILALAGRPEMQETVDGVSWVPLLKDPDASLPDREVFFVRREGGFQYAGLTIEALLSRNLKLVHNFPTHSFELFDLNADPAESKDLAKSLPKDFRNMIERLQRHVQGGGEVPWQKDDH</sequence>
<dbReference type="InterPro" id="IPR017850">
    <property type="entry name" value="Alkaline_phosphatase_core_sf"/>
</dbReference>
<keyword evidence="4" id="KW-0106">Calcium</keyword>
<dbReference type="Pfam" id="PF00884">
    <property type="entry name" value="Sulfatase"/>
    <property type="match status" value="1"/>
</dbReference>
<dbReference type="SUPFAM" id="SSF53649">
    <property type="entry name" value="Alkaline phosphatase-like"/>
    <property type="match status" value="1"/>
</dbReference>
<dbReference type="EMBL" id="SJPX01000001">
    <property type="protein sequence ID" value="TWU57497.1"/>
    <property type="molecule type" value="Genomic_DNA"/>
</dbReference>
<keyword evidence="3 7" id="KW-0378">Hydrolase</keyword>
<dbReference type="RefSeq" id="WP_246151312.1">
    <property type="nucleotide sequence ID" value="NZ_SJPX01000001.1"/>
</dbReference>
<evidence type="ECO:0000256" key="4">
    <source>
        <dbReference type="ARBA" id="ARBA00022837"/>
    </source>
</evidence>